<dbReference type="STRING" id="1798377.A2872_02360"/>
<evidence type="ECO:0000256" key="2">
    <source>
        <dbReference type="ARBA" id="ARBA00022692"/>
    </source>
</evidence>
<feature type="transmembrane region" description="Helical" evidence="5">
    <location>
        <begin position="165"/>
        <end position="184"/>
    </location>
</feature>
<feature type="transmembrane region" description="Helical" evidence="5">
    <location>
        <begin position="244"/>
        <end position="270"/>
    </location>
</feature>
<dbReference type="Pfam" id="PF07690">
    <property type="entry name" value="MFS_1"/>
    <property type="match status" value="2"/>
</dbReference>
<feature type="transmembrane region" description="Helical" evidence="5">
    <location>
        <begin position="12"/>
        <end position="33"/>
    </location>
</feature>
<dbReference type="AlphaFoldDB" id="A0A1F5Z4Q2"/>
<reference evidence="7 8" key="1">
    <citation type="journal article" date="2016" name="Nat. Commun.">
        <title>Thousands of microbial genomes shed light on interconnected biogeochemical processes in an aquifer system.</title>
        <authorList>
            <person name="Anantharaman K."/>
            <person name="Brown C.T."/>
            <person name="Hug L.A."/>
            <person name="Sharon I."/>
            <person name="Castelle C.J."/>
            <person name="Probst A.J."/>
            <person name="Thomas B.C."/>
            <person name="Singh A."/>
            <person name="Wilkins M.J."/>
            <person name="Karaoz U."/>
            <person name="Brodie E.L."/>
            <person name="Williams K.H."/>
            <person name="Hubbard S.S."/>
            <person name="Banfield J.F."/>
        </authorList>
    </citation>
    <scope>NUCLEOTIDE SEQUENCE [LARGE SCALE GENOMIC DNA]</scope>
</reference>
<feature type="transmembrane region" description="Helical" evidence="5">
    <location>
        <begin position="72"/>
        <end position="91"/>
    </location>
</feature>
<dbReference type="Proteomes" id="UP000178681">
    <property type="component" value="Unassembled WGS sequence"/>
</dbReference>
<feature type="transmembrane region" description="Helical" evidence="5">
    <location>
        <begin position="140"/>
        <end position="159"/>
    </location>
</feature>
<evidence type="ECO:0000256" key="4">
    <source>
        <dbReference type="ARBA" id="ARBA00023136"/>
    </source>
</evidence>
<dbReference type="InterPro" id="IPR005829">
    <property type="entry name" value="Sugar_transporter_CS"/>
</dbReference>
<comment type="subcellular location">
    <subcellularLocation>
        <location evidence="1">Membrane</location>
        <topology evidence="1">Multi-pass membrane protein</topology>
    </subcellularLocation>
</comment>
<comment type="caution">
    <text evidence="7">The sequence shown here is derived from an EMBL/GenBank/DDBJ whole genome shotgun (WGS) entry which is preliminary data.</text>
</comment>
<feature type="transmembrane region" description="Helical" evidence="5">
    <location>
        <begin position="282"/>
        <end position="300"/>
    </location>
</feature>
<organism evidence="7 8">
    <name type="scientific">Candidatus Gottesmanbacteria bacterium RIFCSPHIGHO2_01_FULL_42_12</name>
    <dbReference type="NCBI Taxonomy" id="1798377"/>
    <lineage>
        <taxon>Bacteria</taxon>
        <taxon>Candidatus Gottesmaniibacteriota</taxon>
    </lineage>
</organism>
<keyword evidence="3 5" id="KW-1133">Transmembrane helix</keyword>
<dbReference type="PROSITE" id="PS00216">
    <property type="entry name" value="SUGAR_TRANSPORT_1"/>
    <property type="match status" value="1"/>
</dbReference>
<feature type="transmembrane region" description="Helical" evidence="5">
    <location>
        <begin position="346"/>
        <end position="363"/>
    </location>
</feature>
<dbReference type="GO" id="GO:0022857">
    <property type="term" value="F:transmembrane transporter activity"/>
    <property type="evidence" value="ECO:0007669"/>
    <property type="project" value="InterPro"/>
</dbReference>
<proteinExistence type="predicted"/>
<dbReference type="InterPro" id="IPR011701">
    <property type="entry name" value="MFS"/>
</dbReference>
<feature type="transmembrane region" description="Helical" evidence="5">
    <location>
        <begin position="45"/>
        <end position="65"/>
    </location>
</feature>
<evidence type="ECO:0000256" key="3">
    <source>
        <dbReference type="ARBA" id="ARBA00022989"/>
    </source>
</evidence>
<feature type="domain" description="Major facilitator superfamily (MFS) profile" evidence="6">
    <location>
        <begin position="1"/>
        <end position="393"/>
    </location>
</feature>
<dbReference type="Gene3D" id="1.20.1250.20">
    <property type="entry name" value="MFS general substrate transporter like domains"/>
    <property type="match status" value="1"/>
</dbReference>
<dbReference type="EMBL" id="MFJG01000005">
    <property type="protein sequence ID" value="OGG07421.1"/>
    <property type="molecule type" value="Genomic_DNA"/>
</dbReference>
<evidence type="ECO:0000313" key="7">
    <source>
        <dbReference type="EMBL" id="OGG07421.1"/>
    </source>
</evidence>
<keyword evidence="4 5" id="KW-0472">Membrane</keyword>
<dbReference type="InterPro" id="IPR036259">
    <property type="entry name" value="MFS_trans_sf"/>
</dbReference>
<dbReference type="PROSITE" id="PS50850">
    <property type="entry name" value="MFS"/>
    <property type="match status" value="1"/>
</dbReference>
<feature type="transmembrane region" description="Helical" evidence="5">
    <location>
        <begin position="219"/>
        <end position="238"/>
    </location>
</feature>
<evidence type="ECO:0000313" key="8">
    <source>
        <dbReference type="Proteomes" id="UP000178681"/>
    </source>
</evidence>
<gene>
    <name evidence="7" type="ORF">A2872_02360</name>
</gene>
<keyword evidence="2 5" id="KW-0812">Transmembrane</keyword>
<dbReference type="InterPro" id="IPR020846">
    <property type="entry name" value="MFS_dom"/>
</dbReference>
<protein>
    <recommendedName>
        <fullName evidence="6">Major facilitator superfamily (MFS) profile domain-containing protein</fullName>
    </recommendedName>
</protein>
<accession>A0A1F5Z4Q2</accession>
<dbReference type="SUPFAM" id="SSF103473">
    <property type="entry name" value="MFS general substrate transporter"/>
    <property type="match status" value="1"/>
</dbReference>
<dbReference type="PANTHER" id="PTHR23530:SF1">
    <property type="entry name" value="PERMEASE, MAJOR FACILITATOR SUPERFAMILY-RELATED"/>
    <property type="match status" value="1"/>
</dbReference>
<dbReference type="GO" id="GO:0016020">
    <property type="term" value="C:membrane"/>
    <property type="evidence" value="ECO:0007669"/>
    <property type="project" value="UniProtKB-SubCell"/>
</dbReference>
<feature type="transmembrane region" description="Helical" evidence="5">
    <location>
        <begin position="369"/>
        <end position="390"/>
    </location>
</feature>
<name>A0A1F5Z4Q2_9BACT</name>
<evidence type="ECO:0000256" key="1">
    <source>
        <dbReference type="ARBA" id="ARBA00004141"/>
    </source>
</evidence>
<evidence type="ECO:0000256" key="5">
    <source>
        <dbReference type="SAM" id="Phobius"/>
    </source>
</evidence>
<dbReference type="InterPro" id="IPR053160">
    <property type="entry name" value="MFS_DHA3_Transporter"/>
</dbReference>
<sequence>MTFRTNGITWRYYFFSFLSGLTFYTAALIPFYTNWGHISLTQVQFLQAWLMFWAFVLEIPTGVIADKFGRKYSVALGCLMTFLSFAVYGTFPHFTAFLVAEFLAALGMALMSGASEALLYDSLKEEKNEGEFKNVFGKSFSIGQIAAIISAPIGGFIASKFGLNIPMMATAIPALIAVFIILTAKEPSIAMTGSEEKKYINIAKNGISSFIHNKNLRTLALNGILVYTGAYFLIWLYQPQLQNLGLAIIYFGFIRALFALSGMVFSHNLPGTEKFFGSSNKFFNITTFATIISLLLIVIFPSVFTVVLAIIIIGGLGQARFTALNSYMNDEIPSEQRATTLSTVSMLNRIVLIVLNPAVGFIADHSLRGAFLFVSALSLIAFVFIPLNGLNIKRISD</sequence>
<dbReference type="PANTHER" id="PTHR23530">
    <property type="entry name" value="TRANSPORT PROTEIN-RELATED"/>
    <property type="match status" value="1"/>
</dbReference>
<evidence type="ECO:0000259" key="6">
    <source>
        <dbReference type="PROSITE" id="PS50850"/>
    </source>
</evidence>